<dbReference type="InterPro" id="IPR040715">
    <property type="entry name" value="KptA_kDICER"/>
</dbReference>
<feature type="compositionally biased region" description="Low complexity" evidence="1">
    <location>
        <begin position="776"/>
        <end position="794"/>
    </location>
</feature>
<sequence>MSSTENADGDHPHIQANLYSNPNCNDGTNEEVHQEKLINTVQSRRGRWVIKLAVALFLMRRGITNVSELGLLHSELWRHESLGRESCARGYVEEDTNLFTAESVWKRKLGRMWMEKGFEACEKELEPYLIKEFAKHRPCTKTENNNEKKDEEEKKEQSTVVKMEDVREYVKLYQDALRYARSVGFAEREEEQGWITATELFHHLQKIYGLPIKENTDNTNNNTNNNSNSDYDDMNRDKCRVRLPTTTAELLSLLQRLDLLGRLQFRLNNNNENNNNENNSGGITKEKITSSTTREDCIRATWAYNNEAIGAAVMASQPQCSLHEALKKFSPSVALYDFVEDVNVWRREMKKYGGRAIPLFRPFLLLIPGDSLQELTTIISEGNNNNGNNDNNNIIGVSALVASKITHKSAFIRISEKFLQLHNSHCVHVIHSSFTSTATQPLSTSEAMVLFLLSVNEVDAAAMALHKTSDVHIIKATLLYGSDNNNDNDDNNNDDNANIAVDALCPTWDNDDNHDHTCNTENIIIDRCQNHLTQNKLYLNELPLPLVQETKQLMALKNNLMFNTEAARNCLRLIAHESKLAHDIAGIVTLGDICIRWLLTNTNLLHDNDHSSITSSINNTESTTLSLILPRNEPGNDKGVCGRHEGIQHLNKELEEAVYAPLCVLSRYNKRAIRIYCAKGVDRDYITTTPLLFIGRPQQRKDHLQGAMKERETTEEECSHSVLVLPLTASNRNYEHDGKEMNESDQTGKIDNTKRMINYIAIEMDKKETQQWLFDSSNVDNSDNNNDCNNNDTDTNVDNDADKDDNNDNVNGALSSVKVLVDEWVLVAAPPINKFIESQFIIPMEQQLRSQHTCKTPFTQLSEETQTALLQSLREQLLIAVTPGKNEALEYLGDAMLDFLVVQKELNTWKGGSLAGGAANRNLATCLPDTVSQHLLLLYGISNKKRRADVVEALIGAVVQALWIIPRQAEMMMMMGDGNVDNLITIDTTTTDNNKRNTLELHSELLPFSCVIQAVQVMMAVMKID</sequence>
<protein>
    <recommendedName>
        <fullName evidence="2">Kinetoplastid DICER KptA ADP-ribosyltransferase domain-containing protein</fullName>
    </recommendedName>
</protein>
<feature type="domain" description="Kinetoplastid DICER KptA ADP-ribosyltransferase" evidence="2">
    <location>
        <begin position="296"/>
        <end position="440"/>
    </location>
</feature>
<keyword evidence="4" id="KW-1185">Reference proteome</keyword>
<name>A0A1X0NME4_9TRYP</name>
<dbReference type="GeneID" id="39988744"/>
<accession>A0A1X0NME4</accession>
<feature type="compositionally biased region" description="Low complexity" evidence="1">
    <location>
        <begin position="217"/>
        <end position="229"/>
    </location>
</feature>
<evidence type="ECO:0000313" key="3">
    <source>
        <dbReference type="EMBL" id="ORC85751.1"/>
    </source>
</evidence>
<feature type="region of interest" description="Disordered" evidence="1">
    <location>
        <begin position="1"/>
        <end position="26"/>
    </location>
</feature>
<gene>
    <name evidence="3" type="ORF">TM35_000332080</name>
</gene>
<proteinExistence type="predicted"/>
<dbReference type="RefSeq" id="XP_028879817.1">
    <property type="nucleotide sequence ID" value="XM_029028964.1"/>
</dbReference>
<comment type="caution">
    <text evidence="3">The sequence shown here is derived from an EMBL/GenBank/DDBJ whole genome shotgun (WGS) entry which is preliminary data.</text>
</comment>
<dbReference type="SUPFAM" id="SSF69065">
    <property type="entry name" value="RNase III domain-like"/>
    <property type="match status" value="1"/>
</dbReference>
<dbReference type="EMBL" id="NBCO01000033">
    <property type="protein sequence ID" value="ORC85751.1"/>
    <property type="molecule type" value="Genomic_DNA"/>
</dbReference>
<feature type="compositionally biased region" description="Polar residues" evidence="1">
    <location>
        <begin position="17"/>
        <end position="26"/>
    </location>
</feature>
<feature type="compositionally biased region" description="Basic and acidic residues" evidence="1">
    <location>
        <begin position="144"/>
        <end position="159"/>
    </location>
</feature>
<dbReference type="Proteomes" id="UP000192257">
    <property type="component" value="Unassembled WGS sequence"/>
</dbReference>
<dbReference type="Pfam" id="PF18176">
    <property type="entry name" value="KptA_kDCL"/>
    <property type="match status" value="1"/>
</dbReference>
<evidence type="ECO:0000313" key="4">
    <source>
        <dbReference type="Proteomes" id="UP000192257"/>
    </source>
</evidence>
<dbReference type="OrthoDB" id="252372at2759"/>
<reference evidence="3 4" key="1">
    <citation type="submission" date="2017-03" db="EMBL/GenBank/DDBJ databases">
        <title>An alternative strategy for trypanosome survival in the mammalian bloodstream revealed through genome and transcriptome analysis of the ubiquitous bovine parasite Trypanosoma (Megatrypanum) theileri.</title>
        <authorList>
            <person name="Kelly S."/>
            <person name="Ivens A."/>
            <person name="Mott A."/>
            <person name="O'Neill E."/>
            <person name="Emms D."/>
            <person name="Macleod O."/>
            <person name="Voorheis P."/>
            <person name="Matthews J."/>
            <person name="Matthews K."/>
            <person name="Carrington M."/>
        </authorList>
    </citation>
    <scope>NUCLEOTIDE SEQUENCE [LARGE SCALE GENOMIC DNA]</scope>
    <source>
        <strain evidence="3">Edinburgh</strain>
    </source>
</reference>
<feature type="region of interest" description="Disordered" evidence="1">
    <location>
        <begin position="139"/>
        <end position="159"/>
    </location>
</feature>
<dbReference type="GO" id="GO:0006396">
    <property type="term" value="P:RNA processing"/>
    <property type="evidence" value="ECO:0007669"/>
    <property type="project" value="InterPro"/>
</dbReference>
<dbReference type="PANTHER" id="PTHR20916:SF18">
    <property type="entry name" value="IPT_TIG DOMAIN-CONTAINING PROTEIN"/>
    <property type="match status" value="1"/>
</dbReference>
<dbReference type="VEuPathDB" id="TriTrypDB:TM35_000332080"/>
<feature type="compositionally biased region" description="Acidic residues" evidence="1">
    <location>
        <begin position="795"/>
        <end position="807"/>
    </location>
</feature>
<dbReference type="InterPro" id="IPR036389">
    <property type="entry name" value="RNase_III_sf"/>
</dbReference>
<dbReference type="PANTHER" id="PTHR20916">
    <property type="entry name" value="CYSTEINE AND GLYCINE-RICH PROTEIN 2 BINDING PROTEIN"/>
    <property type="match status" value="1"/>
</dbReference>
<feature type="region of interest" description="Disordered" evidence="1">
    <location>
        <begin position="213"/>
        <end position="235"/>
    </location>
</feature>
<feature type="region of interest" description="Disordered" evidence="1">
    <location>
        <begin position="776"/>
        <end position="809"/>
    </location>
</feature>
<dbReference type="AlphaFoldDB" id="A0A1X0NME4"/>
<evidence type="ECO:0000256" key="1">
    <source>
        <dbReference type="SAM" id="MobiDB-lite"/>
    </source>
</evidence>
<organism evidence="3 4">
    <name type="scientific">Trypanosoma theileri</name>
    <dbReference type="NCBI Taxonomy" id="67003"/>
    <lineage>
        <taxon>Eukaryota</taxon>
        <taxon>Discoba</taxon>
        <taxon>Euglenozoa</taxon>
        <taxon>Kinetoplastea</taxon>
        <taxon>Metakinetoplastina</taxon>
        <taxon>Trypanosomatida</taxon>
        <taxon>Trypanosomatidae</taxon>
        <taxon>Trypanosoma</taxon>
    </lineage>
</organism>
<dbReference type="GO" id="GO:0004525">
    <property type="term" value="F:ribonuclease III activity"/>
    <property type="evidence" value="ECO:0007669"/>
    <property type="project" value="InterPro"/>
</dbReference>
<evidence type="ECO:0000259" key="2">
    <source>
        <dbReference type="Pfam" id="PF18176"/>
    </source>
</evidence>